<name>A0A5C3MTM2_9AGAM</name>
<keyword evidence="3" id="KW-1185">Reference proteome</keyword>
<accession>A0A5C3MTM2</accession>
<evidence type="ECO:0000313" key="2">
    <source>
        <dbReference type="EMBL" id="TFK48175.1"/>
    </source>
</evidence>
<keyword evidence="1" id="KW-0812">Transmembrane</keyword>
<protein>
    <submittedName>
        <fullName evidence="2">Uncharacterized protein</fullName>
    </submittedName>
</protein>
<keyword evidence="1" id="KW-0472">Membrane</keyword>
<dbReference type="EMBL" id="ML213520">
    <property type="protein sequence ID" value="TFK48175.1"/>
    <property type="molecule type" value="Genomic_DNA"/>
</dbReference>
<evidence type="ECO:0000313" key="3">
    <source>
        <dbReference type="Proteomes" id="UP000305948"/>
    </source>
</evidence>
<proteinExistence type="predicted"/>
<gene>
    <name evidence="2" type="ORF">OE88DRAFT_1664584</name>
</gene>
<sequence>MFSPRSPIPAAARLFFCLVVIARYLTLMRPLASVASQPLLGELDRGVSDGALRTTRRRQ</sequence>
<reference evidence="2 3" key="1">
    <citation type="journal article" date="2019" name="Nat. Ecol. Evol.">
        <title>Megaphylogeny resolves global patterns of mushroom evolution.</title>
        <authorList>
            <person name="Varga T."/>
            <person name="Krizsan K."/>
            <person name="Foldi C."/>
            <person name="Dima B."/>
            <person name="Sanchez-Garcia M."/>
            <person name="Sanchez-Ramirez S."/>
            <person name="Szollosi G.J."/>
            <person name="Szarkandi J.G."/>
            <person name="Papp V."/>
            <person name="Albert L."/>
            <person name="Andreopoulos W."/>
            <person name="Angelini C."/>
            <person name="Antonin V."/>
            <person name="Barry K.W."/>
            <person name="Bougher N.L."/>
            <person name="Buchanan P."/>
            <person name="Buyck B."/>
            <person name="Bense V."/>
            <person name="Catcheside P."/>
            <person name="Chovatia M."/>
            <person name="Cooper J."/>
            <person name="Damon W."/>
            <person name="Desjardin D."/>
            <person name="Finy P."/>
            <person name="Geml J."/>
            <person name="Haridas S."/>
            <person name="Hughes K."/>
            <person name="Justo A."/>
            <person name="Karasinski D."/>
            <person name="Kautmanova I."/>
            <person name="Kiss B."/>
            <person name="Kocsube S."/>
            <person name="Kotiranta H."/>
            <person name="LaButti K.M."/>
            <person name="Lechner B.E."/>
            <person name="Liimatainen K."/>
            <person name="Lipzen A."/>
            <person name="Lukacs Z."/>
            <person name="Mihaltcheva S."/>
            <person name="Morgado L.N."/>
            <person name="Niskanen T."/>
            <person name="Noordeloos M.E."/>
            <person name="Ohm R.A."/>
            <person name="Ortiz-Santana B."/>
            <person name="Ovrebo C."/>
            <person name="Racz N."/>
            <person name="Riley R."/>
            <person name="Savchenko A."/>
            <person name="Shiryaev A."/>
            <person name="Soop K."/>
            <person name="Spirin V."/>
            <person name="Szebenyi C."/>
            <person name="Tomsovsky M."/>
            <person name="Tulloss R.E."/>
            <person name="Uehling J."/>
            <person name="Grigoriev I.V."/>
            <person name="Vagvolgyi C."/>
            <person name="Papp T."/>
            <person name="Martin F.M."/>
            <person name="Miettinen O."/>
            <person name="Hibbett D.S."/>
            <person name="Nagy L.G."/>
        </authorList>
    </citation>
    <scope>NUCLEOTIDE SEQUENCE [LARGE SCALE GENOMIC DNA]</scope>
    <source>
        <strain evidence="2 3">OMC1185</strain>
    </source>
</reference>
<feature type="transmembrane region" description="Helical" evidence="1">
    <location>
        <begin position="6"/>
        <end position="25"/>
    </location>
</feature>
<evidence type="ECO:0000256" key="1">
    <source>
        <dbReference type="SAM" id="Phobius"/>
    </source>
</evidence>
<dbReference type="Proteomes" id="UP000305948">
    <property type="component" value="Unassembled WGS sequence"/>
</dbReference>
<dbReference type="AlphaFoldDB" id="A0A5C3MTM2"/>
<keyword evidence="1" id="KW-1133">Transmembrane helix</keyword>
<organism evidence="2 3">
    <name type="scientific">Heliocybe sulcata</name>
    <dbReference type="NCBI Taxonomy" id="5364"/>
    <lineage>
        <taxon>Eukaryota</taxon>
        <taxon>Fungi</taxon>
        <taxon>Dikarya</taxon>
        <taxon>Basidiomycota</taxon>
        <taxon>Agaricomycotina</taxon>
        <taxon>Agaricomycetes</taxon>
        <taxon>Gloeophyllales</taxon>
        <taxon>Gloeophyllaceae</taxon>
        <taxon>Heliocybe</taxon>
    </lineage>
</organism>